<name>A5KL92_9FIRM</name>
<dbReference type="NCBIfam" id="NF041496">
    <property type="entry name" value="MobQ"/>
    <property type="match status" value="1"/>
</dbReference>
<reference evidence="5 6" key="2">
    <citation type="submission" date="2007-04" db="EMBL/GenBank/DDBJ databases">
        <title>Draft genome sequence of Ruminococcus torques (ATCC 27756).</title>
        <authorList>
            <person name="Sudarsanam P."/>
            <person name="Ley R."/>
            <person name="Guruge J."/>
            <person name="Turnbaugh P.J."/>
            <person name="Mahowald M."/>
            <person name="Liep D."/>
            <person name="Gordon J."/>
        </authorList>
    </citation>
    <scope>NUCLEOTIDE SEQUENCE [LARGE SCALE GENOMIC DNA]</scope>
    <source>
        <strain evidence="5 6">ATCC 27756</strain>
    </source>
</reference>
<evidence type="ECO:0000256" key="1">
    <source>
        <dbReference type="ARBA" id="ARBA00010873"/>
    </source>
</evidence>
<gene>
    <name evidence="5" type="ORF">RUMTOR_00995</name>
</gene>
<comment type="caution">
    <text evidence="5">The sequence shown here is derived from an EMBL/GenBank/DDBJ whole genome shotgun (WGS) entry which is preliminary data.</text>
</comment>
<feature type="domain" description="MobA/MobL protein" evidence="4">
    <location>
        <begin position="20"/>
        <end position="249"/>
    </location>
</feature>
<feature type="region of interest" description="Disordered" evidence="3">
    <location>
        <begin position="482"/>
        <end position="518"/>
    </location>
</feature>
<protein>
    <submittedName>
        <fullName evidence="5">MobA/MobL family protein</fullName>
    </submittedName>
</protein>
<evidence type="ECO:0000256" key="2">
    <source>
        <dbReference type="ARBA" id="ARBA00022971"/>
    </source>
</evidence>
<feature type="compositionally biased region" description="Basic residues" evidence="3">
    <location>
        <begin position="507"/>
        <end position="518"/>
    </location>
</feature>
<dbReference type="Proteomes" id="UP000003577">
    <property type="component" value="Unassembled WGS sequence"/>
</dbReference>
<dbReference type="Pfam" id="PF03389">
    <property type="entry name" value="MobA_MobL"/>
    <property type="match status" value="1"/>
</dbReference>
<evidence type="ECO:0000256" key="3">
    <source>
        <dbReference type="SAM" id="MobiDB-lite"/>
    </source>
</evidence>
<accession>A5KL92</accession>
<proteinExistence type="inferred from homology"/>
<organism evidence="5 6">
    <name type="scientific">[Ruminococcus] torques ATCC 27756</name>
    <dbReference type="NCBI Taxonomy" id="411460"/>
    <lineage>
        <taxon>Bacteria</taxon>
        <taxon>Bacillati</taxon>
        <taxon>Bacillota</taxon>
        <taxon>Clostridia</taxon>
        <taxon>Lachnospirales</taxon>
        <taxon>Lachnospiraceae</taxon>
        <taxon>Mediterraneibacter</taxon>
    </lineage>
</organism>
<dbReference type="AlphaFoldDB" id="A5KL92"/>
<dbReference type="PaxDb" id="411460-RUMTOR_00995"/>
<dbReference type="Gene3D" id="3.30.930.30">
    <property type="match status" value="1"/>
</dbReference>
<reference evidence="5 6" key="1">
    <citation type="submission" date="2007-03" db="EMBL/GenBank/DDBJ databases">
        <authorList>
            <person name="Fulton L."/>
            <person name="Clifton S."/>
            <person name="Fulton B."/>
            <person name="Xu J."/>
            <person name="Minx P."/>
            <person name="Pepin K.H."/>
            <person name="Johnson M."/>
            <person name="Thiruvilangam P."/>
            <person name="Bhonagiri V."/>
            <person name="Nash W.E."/>
            <person name="Mardis E.R."/>
            <person name="Wilson R.K."/>
        </authorList>
    </citation>
    <scope>NUCLEOTIDE SEQUENCE [LARGE SCALE GENOMIC DNA]</scope>
    <source>
        <strain evidence="5 6">ATCC 27756</strain>
    </source>
</reference>
<evidence type="ECO:0000313" key="6">
    <source>
        <dbReference type="Proteomes" id="UP000003577"/>
    </source>
</evidence>
<keyword evidence="2" id="KW-0184">Conjugation</keyword>
<dbReference type="HOGENOM" id="CLU_025383_5_4_9"/>
<sequence length="518" mass="60310">MSKMGCYHFHLNQLSRGKGQSAIASAAYRAGTKLECTYYGEVSDYTRKGGVVLAEIHLPKQAPERFKDRETLWNEVEWIEGNKKAQLAHSFDIALMNEFSMEENIELARRFVEEQLVARGMIADLAIHDPKKAKDKIPNPHMHIMVPIRPLKEDGTWGQKQKKVPVLTPDGQPVLNQKGQLVFRAVHTTDWSRKETLEELRSAWAKMCNELYEEKGLTERVDARSYEERGIDKIPMVHEGPNVQAMEARGISTAPGSLNRLIRALNDMKERAKNLLQWSLLRQSQLMERMLFLHQPTLADYLRNYYDKRNAVAESYAYGTQKAKNTNLKQFAETIRFLEEQDVRTPEQLTEKIQEFDTQLNEVSQRLKKQLAALQRVNVNLYAMKEYFETRPVYLELKNKYFGREKFKEEHKKELSGYYRSERILKENLDANGKIPEGKWKREADCLSEEIAALRKEDKRIHAMLRKYEKVKNHVEVLMAEEGEGVSLPETNKREQSTETKEAVRTMKPKKKHHGMEL</sequence>
<dbReference type="EMBL" id="AAVP02000003">
    <property type="protein sequence ID" value="EDK24729.1"/>
    <property type="molecule type" value="Genomic_DNA"/>
</dbReference>
<dbReference type="InterPro" id="IPR005053">
    <property type="entry name" value="MobA_MobL"/>
</dbReference>
<feature type="compositionally biased region" description="Basic and acidic residues" evidence="3">
    <location>
        <begin position="491"/>
        <end position="505"/>
    </location>
</feature>
<evidence type="ECO:0000259" key="4">
    <source>
        <dbReference type="Pfam" id="PF03389"/>
    </source>
</evidence>
<comment type="similarity">
    <text evidence="1">Belongs to the MobA/MobL family.</text>
</comment>
<evidence type="ECO:0000313" key="5">
    <source>
        <dbReference type="EMBL" id="EDK24729.1"/>
    </source>
</evidence>